<evidence type="ECO:0000256" key="3">
    <source>
        <dbReference type="ARBA" id="ARBA00022630"/>
    </source>
</evidence>
<evidence type="ECO:0000259" key="9">
    <source>
        <dbReference type="Pfam" id="PF07156"/>
    </source>
</evidence>
<evidence type="ECO:0000313" key="11">
    <source>
        <dbReference type="Proteomes" id="UP001388673"/>
    </source>
</evidence>
<dbReference type="PANTHER" id="PTHR15944">
    <property type="entry name" value="FARNESYLCYSTEINE LYASE"/>
    <property type="match status" value="1"/>
</dbReference>
<feature type="domain" description="Prenylcysteine lyase" evidence="9">
    <location>
        <begin position="194"/>
        <end position="546"/>
    </location>
</feature>
<dbReference type="PIRSF" id="PIRSF036292">
    <property type="entry name" value="Prenylcysteine_oxidase"/>
    <property type="match status" value="1"/>
</dbReference>
<keyword evidence="5" id="KW-0274">FAD</keyword>
<dbReference type="GO" id="GO:0030327">
    <property type="term" value="P:prenylated protein catabolic process"/>
    <property type="evidence" value="ECO:0007669"/>
    <property type="project" value="TreeGrafter"/>
</dbReference>
<keyword evidence="7" id="KW-0325">Glycoprotein</keyword>
<keyword evidence="6" id="KW-0560">Oxidoreductase</keyword>
<dbReference type="PANTHER" id="PTHR15944:SF0">
    <property type="entry name" value="PRENYLCYSTEINE LYASE DOMAIN-CONTAINING PROTEIN"/>
    <property type="match status" value="1"/>
</dbReference>
<evidence type="ECO:0000256" key="2">
    <source>
        <dbReference type="ARBA" id="ARBA00009967"/>
    </source>
</evidence>
<dbReference type="AlphaFoldDB" id="A0AAW0YXN7"/>
<feature type="compositionally biased region" description="Polar residues" evidence="8">
    <location>
        <begin position="45"/>
        <end position="64"/>
    </location>
</feature>
<dbReference type="GO" id="GO:0001735">
    <property type="term" value="F:prenylcysteine oxidase activity"/>
    <property type="evidence" value="ECO:0007669"/>
    <property type="project" value="InterPro"/>
</dbReference>
<feature type="region of interest" description="Disordered" evidence="8">
    <location>
        <begin position="38"/>
        <end position="64"/>
    </location>
</feature>
<evidence type="ECO:0000313" key="10">
    <source>
        <dbReference type="EMBL" id="KAK8845403.1"/>
    </source>
</evidence>
<keyword evidence="11" id="KW-1185">Reference proteome</keyword>
<dbReference type="InterPro" id="IPR017046">
    <property type="entry name" value="Prenylcysteine_Oxase1"/>
</dbReference>
<comment type="caution">
    <text evidence="10">The sequence shown here is derived from an EMBL/GenBank/DDBJ whole genome shotgun (WGS) entry which is preliminary data.</text>
</comment>
<dbReference type="SUPFAM" id="SSF51905">
    <property type="entry name" value="FAD/NAD(P)-binding domain"/>
    <property type="match status" value="1"/>
</dbReference>
<dbReference type="Gene3D" id="3.50.50.60">
    <property type="entry name" value="FAD/NAD(P)-binding domain"/>
    <property type="match status" value="1"/>
</dbReference>
<dbReference type="GO" id="GO:0030328">
    <property type="term" value="P:prenylcysteine catabolic process"/>
    <property type="evidence" value="ECO:0007669"/>
    <property type="project" value="InterPro"/>
</dbReference>
<dbReference type="Pfam" id="PF07156">
    <property type="entry name" value="Prenylcys_lyase"/>
    <property type="match status" value="1"/>
</dbReference>
<protein>
    <recommendedName>
        <fullName evidence="9">Prenylcysteine lyase domain-containing protein</fullName>
    </recommendedName>
</protein>
<dbReference type="InterPro" id="IPR010795">
    <property type="entry name" value="Prenylcys_lyase"/>
</dbReference>
<reference evidence="10 11" key="1">
    <citation type="journal article" date="2024" name="bioRxiv">
        <title>Comparative genomics of Cryptococcus and Kwoniella reveals pathogenesis evolution and contrasting karyotype dynamics via intercentromeric recombination or chromosome fusion.</title>
        <authorList>
            <person name="Coelho M.A."/>
            <person name="David-Palma M."/>
            <person name="Shea T."/>
            <person name="Bowers K."/>
            <person name="McGinley-Smith S."/>
            <person name="Mohammad A.W."/>
            <person name="Gnirke A."/>
            <person name="Yurkov A.M."/>
            <person name="Nowrousian M."/>
            <person name="Sun S."/>
            <person name="Cuomo C.A."/>
            <person name="Heitman J."/>
        </authorList>
    </citation>
    <scope>NUCLEOTIDE SEQUENCE [LARGE SCALE GENOMIC DNA]</scope>
    <source>
        <strain evidence="10 11">CBS 13917</strain>
    </source>
</reference>
<keyword evidence="4" id="KW-0732">Signal</keyword>
<evidence type="ECO:0000256" key="4">
    <source>
        <dbReference type="ARBA" id="ARBA00022729"/>
    </source>
</evidence>
<dbReference type="Pfam" id="PF13450">
    <property type="entry name" value="NAD_binding_8"/>
    <property type="match status" value="1"/>
</dbReference>
<keyword evidence="3" id="KW-0285">Flavoprotein</keyword>
<dbReference type="InterPro" id="IPR036188">
    <property type="entry name" value="FAD/NAD-bd_sf"/>
</dbReference>
<name>A0AAW0YXN7_9TREE</name>
<sequence length="569" mass="62949">MPFPTSTGSRLILLTSVFTIISIFLLLRPSSLLPSLSGFSSSSSTKNTQFHSGSNPNKTYPVSEDAQNQFSGKRVAIIGAGASGSSAAFFMRRATRTLERRLGLEEDSGKGVGEIVVFEKEGYVGGRSTTVHPHSDERTIPQELGASIFVAANKNMMKAAKHFNLTLIDPSYGERGLGIWDGNQFLYSTSATDSTTSSWLDTARALMRYGPFSYTRTKSAVADLLKRFERLYDPAWLAQRGRVDSIEDFAETVGLGREFTTRTGEDWAKNVVKVSDRWMGEIMEGGTRVNYATDLNLIHALGAGVSLAASGASQVQGGNWQIFQNMLDDSKAKMHLGTEVVDIISSSKSDGNAPRFHIKTNRTELNDDEPFDVVFFAAPWYSSPIAEGITKSISEKIPHQKYVHLHVTYLTTTRRHPIPSFFGLPDDAYIPNTIITTGVTSRQQAVPPPRFQSISWHGETYPGSGEYAVKIFSLTRLPERFLVEMLGEEPSWLLRKEWNSYPQLRPLATYAPVEPVKGLQYLGAMESWVSTMETQTISAREAVARVVDGWWGLGQGECEAGLESWDWTC</sequence>
<accession>A0AAW0YXN7</accession>
<evidence type="ECO:0000256" key="7">
    <source>
        <dbReference type="ARBA" id="ARBA00023180"/>
    </source>
</evidence>
<evidence type="ECO:0000256" key="1">
    <source>
        <dbReference type="ARBA" id="ARBA00001974"/>
    </source>
</evidence>
<comment type="similarity">
    <text evidence="2">Belongs to the prenylcysteine oxidase family.</text>
</comment>
<dbReference type="GeneID" id="92183374"/>
<dbReference type="RefSeq" id="XP_066800211.1">
    <property type="nucleotide sequence ID" value="XM_066949203.1"/>
</dbReference>
<proteinExistence type="inferred from homology"/>
<organism evidence="10 11">
    <name type="scientific">Kwoniella newhampshirensis</name>
    <dbReference type="NCBI Taxonomy" id="1651941"/>
    <lineage>
        <taxon>Eukaryota</taxon>
        <taxon>Fungi</taxon>
        <taxon>Dikarya</taxon>
        <taxon>Basidiomycota</taxon>
        <taxon>Agaricomycotina</taxon>
        <taxon>Tremellomycetes</taxon>
        <taxon>Tremellales</taxon>
        <taxon>Cryptococcaceae</taxon>
        <taxon>Kwoniella</taxon>
    </lineage>
</organism>
<dbReference type="Proteomes" id="UP001388673">
    <property type="component" value="Unassembled WGS sequence"/>
</dbReference>
<evidence type="ECO:0000256" key="5">
    <source>
        <dbReference type="ARBA" id="ARBA00022827"/>
    </source>
</evidence>
<evidence type="ECO:0000256" key="8">
    <source>
        <dbReference type="SAM" id="MobiDB-lite"/>
    </source>
</evidence>
<evidence type="ECO:0000256" key="6">
    <source>
        <dbReference type="ARBA" id="ARBA00023002"/>
    </source>
</evidence>
<dbReference type="EMBL" id="JBCAWK010000012">
    <property type="protein sequence ID" value="KAK8845403.1"/>
    <property type="molecule type" value="Genomic_DNA"/>
</dbReference>
<dbReference type="KEGG" id="kne:92183374"/>
<comment type="cofactor">
    <cofactor evidence="1">
        <name>FAD</name>
        <dbReference type="ChEBI" id="CHEBI:57692"/>
    </cofactor>
</comment>
<gene>
    <name evidence="10" type="ORF">IAR55_006116</name>
</gene>